<accession>A0ABR1SIW4</accession>
<evidence type="ECO:0000313" key="2">
    <source>
        <dbReference type="Proteomes" id="UP001444661"/>
    </source>
</evidence>
<gene>
    <name evidence="1" type="ORF">PG993_009265</name>
</gene>
<protein>
    <submittedName>
        <fullName evidence="1">Uncharacterized protein</fullName>
    </submittedName>
</protein>
<dbReference type="Proteomes" id="UP001444661">
    <property type="component" value="Unassembled WGS sequence"/>
</dbReference>
<keyword evidence="2" id="KW-1185">Reference proteome</keyword>
<dbReference type="EMBL" id="JAQQWK010000009">
    <property type="protein sequence ID" value="KAK8034270.1"/>
    <property type="molecule type" value="Genomic_DNA"/>
</dbReference>
<sequence>MFYPALNNPGQDGDLGNFSGKQSSRLLELFGIVHAYLDDLRVDVVETVEDLVHLLFCIPRIFHGSVVSNIRLVLVDVLLFGRGRLISGSSVVVGFFCTVCIADPFLCRRPLFIFLYL</sequence>
<reference evidence="1 2" key="1">
    <citation type="submission" date="2023-01" db="EMBL/GenBank/DDBJ databases">
        <title>Analysis of 21 Apiospora genomes using comparative genomics revels a genus with tremendous synthesis potential of carbohydrate active enzymes and secondary metabolites.</title>
        <authorList>
            <person name="Sorensen T."/>
        </authorList>
    </citation>
    <scope>NUCLEOTIDE SEQUENCE [LARGE SCALE GENOMIC DNA]</scope>
    <source>
        <strain evidence="1 2">CBS 33761</strain>
    </source>
</reference>
<comment type="caution">
    <text evidence="1">The sequence shown here is derived from an EMBL/GenBank/DDBJ whole genome shotgun (WGS) entry which is preliminary data.</text>
</comment>
<evidence type="ECO:0000313" key="1">
    <source>
        <dbReference type="EMBL" id="KAK8034270.1"/>
    </source>
</evidence>
<proteinExistence type="predicted"/>
<organism evidence="1 2">
    <name type="scientific">Apiospora rasikravindrae</name>
    <dbReference type="NCBI Taxonomy" id="990691"/>
    <lineage>
        <taxon>Eukaryota</taxon>
        <taxon>Fungi</taxon>
        <taxon>Dikarya</taxon>
        <taxon>Ascomycota</taxon>
        <taxon>Pezizomycotina</taxon>
        <taxon>Sordariomycetes</taxon>
        <taxon>Xylariomycetidae</taxon>
        <taxon>Amphisphaeriales</taxon>
        <taxon>Apiosporaceae</taxon>
        <taxon>Apiospora</taxon>
    </lineage>
</organism>
<name>A0ABR1SIW4_9PEZI</name>